<feature type="domain" description="AB hydrolase-1" evidence="3">
    <location>
        <begin position="204"/>
        <end position="463"/>
    </location>
</feature>
<gene>
    <name evidence="4" type="ORF">HF519_20220</name>
</gene>
<keyword evidence="2" id="KW-0472">Membrane</keyword>
<dbReference type="GO" id="GO:0016787">
    <property type="term" value="F:hydrolase activity"/>
    <property type="evidence" value="ECO:0007669"/>
    <property type="project" value="UniProtKB-KW"/>
</dbReference>
<comment type="caution">
    <text evidence="4">The sequence shown here is derived from an EMBL/GenBank/DDBJ whole genome shotgun (WGS) entry which is preliminary data.</text>
</comment>
<feature type="region of interest" description="Disordered" evidence="1">
    <location>
        <begin position="1"/>
        <end position="114"/>
    </location>
</feature>
<keyword evidence="5" id="KW-1185">Reference proteome</keyword>
<reference evidence="4 5" key="1">
    <citation type="submission" date="2020-04" db="EMBL/GenBank/DDBJ databases">
        <authorList>
            <person name="Klaysubun C."/>
            <person name="Duangmal K."/>
            <person name="Lipun K."/>
        </authorList>
    </citation>
    <scope>NUCLEOTIDE SEQUENCE [LARGE SCALE GENOMIC DNA]</scope>
    <source>
        <strain evidence="4 5">DSM 45300</strain>
    </source>
</reference>
<feature type="compositionally biased region" description="Basic residues" evidence="1">
    <location>
        <begin position="61"/>
        <end position="74"/>
    </location>
</feature>
<accession>A0A848DMZ3</accession>
<dbReference type="SUPFAM" id="SSF53474">
    <property type="entry name" value="alpha/beta-Hydrolases"/>
    <property type="match status" value="1"/>
</dbReference>
<evidence type="ECO:0000256" key="2">
    <source>
        <dbReference type="SAM" id="Phobius"/>
    </source>
</evidence>
<evidence type="ECO:0000313" key="5">
    <source>
        <dbReference type="Proteomes" id="UP000586918"/>
    </source>
</evidence>
<name>A0A848DMZ3_9PSEU</name>
<proteinExistence type="predicted"/>
<feature type="transmembrane region" description="Helical" evidence="2">
    <location>
        <begin position="124"/>
        <end position="148"/>
    </location>
</feature>
<evidence type="ECO:0000259" key="3">
    <source>
        <dbReference type="Pfam" id="PF12697"/>
    </source>
</evidence>
<sequence length="489" mass="52618">MDDPGRDDARAVAHRVRRRGAPPAERARPDAGVAGRAVAPRRRAGVHGPDRGRLWPGRRGPGGRRGRAVRSGRGRRADRSGVGRRARHDPLRDRDRRPWAPGAPLVRERPDSRDRKHRVVRRKVWQALGVAGGLAGAAGAAVGVGVAARRRTQIVDDRRRLAAQLSTGAPGELPAGEQSSVTADDGVRLSCEEIEPAGRAELTVVLVHGFALDRRTWRLQRRTLAELTDPAVRVVLYDQRSHGRSERAPRESCTLDQLGRDLDAVIRALAPDGPLVLAGHSMGGMTLMALAEERPELFTERVAGVALVSTSAGEMASHGLPGTLLSRHNPLTRGVGLLARVQPKLVEGVRRAASDVIWSITRRYAYGDRSVDRSLVDLVDSMISSNAVDALTDFVDTLGSHDRLAALPALAGCEVLVAAGDGDRLIPFKHSETIAAELPDAVLLRLPGVGHLPMLEQPAAVDEALADLIARSARRVRAARGVRKLRGRA</sequence>
<feature type="compositionally biased region" description="Basic and acidic residues" evidence="1">
    <location>
        <begin position="1"/>
        <end position="11"/>
    </location>
</feature>
<dbReference type="Proteomes" id="UP000586918">
    <property type="component" value="Unassembled WGS sequence"/>
</dbReference>
<dbReference type="EMBL" id="JAAXKZ010000085">
    <property type="protein sequence ID" value="NMH93856.1"/>
    <property type="molecule type" value="Genomic_DNA"/>
</dbReference>
<keyword evidence="2" id="KW-1133">Transmembrane helix</keyword>
<feature type="compositionally biased region" description="Basic and acidic residues" evidence="1">
    <location>
        <begin position="88"/>
        <end position="98"/>
    </location>
</feature>
<evidence type="ECO:0000256" key="1">
    <source>
        <dbReference type="SAM" id="MobiDB-lite"/>
    </source>
</evidence>
<keyword evidence="2" id="KW-0812">Transmembrane</keyword>
<evidence type="ECO:0000313" key="4">
    <source>
        <dbReference type="EMBL" id="NMH93856.1"/>
    </source>
</evidence>
<dbReference type="Pfam" id="PF12697">
    <property type="entry name" value="Abhydrolase_6"/>
    <property type="match status" value="1"/>
</dbReference>
<dbReference type="AlphaFoldDB" id="A0A848DMZ3"/>
<dbReference type="InterPro" id="IPR029058">
    <property type="entry name" value="AB_hydrolase_fold"/>
</dbReference>
<dbReference type="InterPro" id="IPR000073">
    <property type="entry name" value="AB_hydrolase_1"/>
</dbReference>
<dbReference type="Gene3D" id="3.40.50.1820">
    <property type="entry name" value="alpha/beta hydrolase"/>
    <property type="match status" value="1"/>
</dbReference>
<dbReference type="PANTHER" id="PTHR43689:SF8">
    <property type="entry name" value="ALPHA_BETA-HYDROLASES SUPERFAMILY PROTEIN"/>
    <property type="match status" value="1"/>
</dbReference>
<protein>
    <submittedName>
        <fullName evidence="4">Alpha/beta hydrolase</fullName>
    </submittedName>
</protein>
<dbReference type="PANTHER" id="PTHR43689">
    <property type="entry name" value="HYDROLASE"/>
    <property type="match status" value="1"/>
</dbReference>
<organism evidence="4 5">
    <name type="scientific">Pseudonocardia bannensis</name>
    <dbReference type="NCBI Taxonomy" id="630973"/>
    <lineage>
        <taxon>Bacteria</taxon>
        <taxon>Bacillati</taxon>
        <taxon>Actinomycetota</taxon>
        <taxon>Actinomycetes</taxon>
        <taxon>Pseudonocardiales</taxon>
        <taxon>Pseudonocardiaceae</taxon>
        <taxon>Pseudonocardia</taxon>
    </lineage>
</organism>
<keyword evidence="4" id="KW-0378">Hydrolase</keyword>